<evidence type="ECO:0000313" key="2">
    <source>
        <dbReference type="Proteomes" id="UP000887116"/>
    </source>
</evidence>
<reference evidence="1" key="1">
    <citation type="submission" date="2020-07" db="EMBL/GenBank/DDBJ databases">
        <title>Multicomponent nature underlies the extraordinary mechanical properties of spider dragline silk.</title>
        <authorList>
            <person name="Kono N."/>
            <person name="Nakamura H."/>
            <person name="Mori M."/>
            <person name="Yoshida Y."/>
            <person name="Ohtoshi R."/>
            <person name="Malay A.D."/>
            <person name="Moran D.A.P."/>
            <person name="Tomita M."/>
            <person name="Numata K."/>
            <person name="Arakawa K."/>
        </authorList>
    </citation>
    <scope>NUCLEOTIDE SEQUENCE</scope>
</reference>
<gene>
    <name evidence="1" type="ORF">TNCT_118801</name>
</gene>
<dbReference type="EMBL" id="BMAO01004395">
    <property type="protein sequence ID" value="GFQ94322.1"/>
    <property type="molecule type" value="Genomic_DNA"/>
</dbReference>
<sequence length="85" mass="9512">MAWKGEKRDLSIMPKYASEIEGCETPSWEQLLGGKLHVLISQSSELDRVSLAMRLHGSVLSGNVHSAIIEIETPIRLQNRIDVEL</sequence>
<comment type="caution">
    <text evidence="1">The sequence shown here is derived from an EMBL/GenBank/DDBJ whole genome shotgun (WGS) entry which is preliminary data.</text>
</comment>
<organism evidence="1 2">
    <name type="scientific">Trichonephila clavata</name>
    <name type="common">Joro spider</name>
    <name type="synonym">Nephila clavata</name>
    <dbReference type="NCBI Taxonomy" id="2740835"/>
    <lineage>
        <taxon>Eukaryota</taxon>
        <taxon>Metazoa</taxon>
        <taxon>Ecdysozoa</taxon>
        <taxon>Arthropoda</taxon>
        <taxon>Chelicerata</taxon>
        <taxon>Arachnida</taxon>
        <taxon>Araneae</taxon>
        <taxon>Araneomorphae</taxon>
        <taxon>Entelegynae</taxon>
        <taxon>Araneoidea</taxon>
        <taxon>Nephilidae</taxon>
        <taxon>Trichonephila</taxon>
    </lineage>
</organism>
<protein>
    <submittedName>
        <fullName evidence="1">Uncharacterized protein</fullName>
    </submittedName>
</protein>
<dbReference type="Proteomes" id="UP000887116">
    <property type="component" value="Unassembled WGS sequence"/>
</dbReference>
<keyword evidence="2" id="KW-1185">Reference proteome</keyword>
<dbReference type="AlphaFoldDB" id="A0A8X6IH23"/>
<accession>A0A8X6IH23</accession>
<evidence type="ECO:0000313" key="1">
    <source>
        <dbReference type="EMBL" id="GFQ94322.1"/>
    </source>
</evidence>
<name>A0A8X6IH23_TRICU</name>
<proteinExistence type="predicted"/>